<organism evidence="1">
    <name type="scientific">marine sediment metagenome</name>
    <dbReference type="NCBI Taxonomy" id="412755"/>
    <lineage>
        <taxon>unclassified sequences</taxon>
        <taxon>metagenomes</taxon>
        <taxon>ecological metagenomes</taxon>
    </lineage>
</organism>
<sequence>MSKNLLQNELGIFATWGGEANNRIATFRLKGPEGALSKGYVSFLFSLRGQGRTVPLQSAGQHKGVA</sequence>
<dbReference type="EMBL" id="BARS01003787">
    <property type="protein sequence ID" value="GAF68459.1"/>
    <property type="molecule type" value="Genomic_DNA"/>
</dbReference>
<accession>X0RI12</accession>
<protein>
    <submittedName>
        <fullName evidence="1">Uncharacterized protein</fullName>
    </submittedName>
</protein>
<evidence type="ECO:0000313" key="1">
    <source>
        <dbReference type="EMBL" id="GAF68459.1"/>
    </source>
</evidence>
<reference evidence="1" key="1">
    <citation type="journal article" date="2014" name="Front. Microbiol.">
        <title>High frequency of phylogenetically diverse reductive dehalogenase-homologous genes in deep subseafloor sedimentary metagenomes.</title>
        <authorList>
            <person name="Kawai M."/>
            <person name="Futagami T."/>
            <person name="Toyoda A."/>
            <person name="Takaki Y."/>
            <person name="Nishi S."/>
            <person name="Hori S."/>
            <person name="Arai W."/>
            <person name="Tsubouchi T."/>
            <person name="Morono Y."/>
            <person name="Uchiyama I."/>
            <person name="Ito T."/>
            <person name="Fujiyama A."/>
            <person name="Inagaki F."/>
            <person name="Takami H."/>
        </authorList>
    </citation>
    <scope>NUCLEOTIDE SEQUENCE</scope>
    <source>
        <strain evidence="1">Expedition CK06-06</strain>
    </source>
</reference>
<name>X0RI12_9ZZZZ</name>
<comment type="caution">
    <text evidence="1">The sequence shown here is derived from an EMBL/GenBank/DDBJ whole genome shotgun (WGS) entry which is preliminary data.</text>
</comment>
<gene>
    <name evidence="1" type="ORF">S01H1_07342</name>
</gene>
<proteinExistence type="predicted"/>
<dbReference type="AlphaFoldDB" id="X0RI12"/>